<protein>
    <submittedName>
        <fullName evidence="1">Uncharacterized protein</fullName>
    </submittedName>
</protein>
<accession>A0A0E9UN85</accession>
<organism evidence="1">
    <name type="scientific">Anguilla anguilla</name>
    <name type="common">European freshwater eel</name>
    <name type="synonym">Muraena anguilla</name>
    <dbReference type="NCBI Taxonomy" id="7936"/>
    <lineage>
        <taxon>Eukaryota</taxon>
        <taxon>Metazoa</taxon>
        <taxon>Chordata</taxon>
        <taxon>Craniata</taxon>
        <taxon>Vertebrata</taxon>
        <taxon>Euteleostomi</taxon>
        <taxon>Actinopterygii</taxon>
        <taxon>Neopterygii</taxon>
        <taxon>Teleostei</taxon>
        <taxon>Anguilliformes</taxon>
        <taxon>Anguillidae</taxon>
        <taxon>Anguilla</taxon>
    </lineage>
</organism>
<reference evidence="1" key="1">
    <citation type="submission" date="2014-11" db="EMBL/GenBank/DDBJ databases">
        <authorList>
            <person name="Amaro Gonzalez C."/>
        </authorList>
    </citation>
    <scope>NUCLEOTIDE SEQUENCE</scope>
</reference>
<evidence type="ECO:0000313" key="1">
    <source>
        <dbReference type="EMBL" id="JAH67237.1"/>
    </source>
</evidence>
<proteinExistence type="predicted"/>
<sequence length="12" mass="1293">MAYGAKHIGDQC</sequence>
<dbReference type="EMBL" id="GBXM01041340">
    <property type="protein sequence ID" value="JAH67237.1"/>
    <property type="molecule type" value="Transcribed_RNA"/>
</dbReference>
<name>A0A0E9UN85_ANGAN</name>
<reference evidence="1" key="2">
    <citation type="journal article" date="2015" name="Fish Shellfish Immunol.">
        <title>Early steps in the European eel (Anguilla anguilla)-Vibrio vulnificus interaction in the gills: Role of the RtxA13 toxin.</title>
        <authorList>
            <person name="Callol A."/>
            <person name="Pajuelo D."/>
            <person name="Ebbesson L."/>
            <person name="Teles M."/>
            <person name="MacKenzie S."/>
            <person name="Amaro C."/>
        </authorList>
    </citation>
    <scope>NUCLEOTIDE SEQUENCE</scope>
</reference>